<dbReference type="PANTHER" id="PTHR30024">
    <property type="entry name" value="ALIPHATIC SULFONATES-BINDING PROTEIN-RELATED"/>
    <property type="match status" value="1"/>
</dbReference>
<proteinExistence type="predicted"/>
<dbReference type="SUPFAM" id="SSF53850">
    <property type="entry name" value="Periplasmic binding protein-like II"/>
    <property type="match status" value="1"/>
</dbReference>
<comment type="caution">
    <text evidence="1">The sequence shown here is derived from an EMBL/GenBank/DDBJ whole genome shotgun (WGS) entry which is preliminary data.</text>
</comment>
<evidence type="ECO:0008006" key="2">
    <source>
        <dbReference type="Google" id="ProtNLM"/>
    </source>
</evidence>
<dbReference type="Gene3D" id="3.40.190.10">
    <property type="entry name" value="Periplasmic binding protein-like II"/>
    <property type="match status" value="1"/>
</dbReference>
<name>X0YW60_9ZZZZ</name>
<feature type="non-terminal residue" evidence="1">
    <location>
        <position position="1"/>
    </location>
</feature>
<reference evidence="1" key="1">
    <citation type="journal article" date="2014" name="Front. Microbiol.">
        <title>High frequency of phylogenetically diverse reductive dehalogenase-homologous genes in deep subseafloor sedimentary metagenomes.</title>
        <authorList>
            <person name="Kawai M."/>
            <person name="Futagami T."/>
            <person name="Toyoda A."/>
            <person name="Takaki Y."/>
            <person name="Nishi S."/>
            <person name="Hori S."/>
            <person name="Arai W."/>
            <person name="Tsubouchi T."/>
            <person name="Morono Y."/>
            <person name="Uchiyama I."/>
            <person name="Ito T."/>
            <person name="Fujiyama A."/>
            <person name="Inagaki F."/>
            <person name="Takami H."/>
        </authorList>
    </citation>
    <scope>NUCLEOTIDE SEQUENCE</scope>
    <source>
        <strain evidence="1">Expedition CK06-06</strain>
    </source>
</reference>
<accession>X0YW60</accession>
<organism evidence="1">
    <name type="scientific">marine sediment metagenome</name>
    <dbReference type="NCBI Taxonomy" id="412755"/>
    <lineage>
        <taxon>unclassified sequences</taxon>
        <taxon>metagenomes</taxon>
        <taxon>ecological metagenomes</taxon>
    </lineage>
</organism>
<dbReference type="EMBL" id="BART01006268">
    <property type="protein sequence ID" value="GAG60440.1"/>
    <property type="molecule type" value="Genomic_DNA"/>
</dbReference>
<protein>
    <recommendedName>
        <fullName evidence="2">SsuA/THI5-like domain-containing protein</fullName>
    </recommendedName>
</protein>
<gene>
    <name evidence="1" type="ORF">S01H4_14290</name>
</gene>
<dbReference type="Pfam" id="PF13379">
    <property type="entry name" value="NMT1_2"/>
    <property type="match status" value="1"/>
</dbReference>
<evidence type="ECO:0000313" key="1">
    <source>
        <dbReference type="EMBL" id="GAG60440.1"/>
    </source>
</evidence>
<dbReference type="AlphaFoldDB" id="X0YW60"/>
<sequence length="227" mass="25948">IDKGVPTKILISMGMKVAEVWTWRDDIQSIADFKKGDIVNVVKLGSVHYVSLTKAYIELERTRDEAEEIMGFFSHADALQLMIQKEIDAAFAGPPYTTEYEKLGYHKIADEVTIWGTYLPGSCLIGRIKFCEEHPDIMAAVLMAWLEATEYIISNPRDASKIIGEAYEYEADKAWELWQEASLEWNPTFGLTALEKLASMMYQLNFTENDLKFDDICFNTTLSFIDR</sequence>